<evidence type="ECO:0000313" key="2">
    <source>
        <dbReference type="Proteomes" id="UP000004994"/>
    </source>
</evidence>
<reference evidence="1" key="2">
    <citation type="submission" date="2019-01" db="UniProtKB">
        <authorList>
            <consortium name="EnsemblPlants"/>
        </authorList>
    </citation>
    <scope>IDENTIFICATION</scope>
    <source>
        <strain evidence="1">cv. Heinz 1706</strain>
    </source>
</reference>
<name>A0A3Q7F5J2_SOLLC</name>
<dbReference type="Proteomes" id="UP000004994">
    <property type="component" value="Chromosome 2"/>
</dbReference>
<organism evidence="1">
    <name type="scientific">Solanum lycopersicum</name>
    <name type="common">Tomato</name>
    <name type="synonym">Lycopersicon esculentum</name>
    <dbReference type="NCBI Taxonomy" id="4081"/>
    <lineage>
        <taxon>Eukaryota</taxon>
        <taxon>Viridiplantae</taxon>
        <taxon>Streptophyta</taxon>
        <taxon>Embryophyta</taxon>
        <taxon>Tracheophyta</taxon>
        <taxon>Spermatophyta</taxon>
        <taxon>Magnoliopsida</taxon>
        <taxon>eudicotyledons</taxon>
        <taxon>Gunneridae</taxon>
        <taxon>Pentapetalae</taxon>
        <taxon>asterids</taxon>
        <taxon>lamiids</taxon>
        <taxon>Solanales</taxon>
        <taxon>Solanaceae</taxon>
        <taxon>Solanoideae</taxon>
        <taxon>Solaneae</taxon>
        <taxon>Solanum</taxon>
        <taxon>Solanum subgen. Lycopersicon</taxon>
    </lineage>
</organism>
<dbReference type="AlphaFoldDB" id="A0A3Q7F5J2"/>
<dbReference type="STRING" id="4081.A0A3Q7F5J2"/>
<evidence type="ECO:0000313" key="1">
    <source>
        <dbReference type="EnsemblPlants" id="Solyc02g080165.1.1"/>
    </source>
</evidence>
<dbReference type="InterPro" id="IPR011990">
    <property type="entry name" value="TPR-like_helical_dom_sf"/>
</dbReference>
<dbReference type="Gene3D" id="1.25.40.10">
    <property type="entry name" value="Tetratricopeptide repeat domain"/>
    <property type="match status" value="1"/>
</dbReference>
<protein>
    <submittedName>
        <fullName evidence="1">Uncharacterized protein</fullName>
    </submittedName>
</protein>
<keyword evidence="2" id="KW-1185">Reference proteome</keyword>
<dbReference type="EnsemblPlants" id="Solyc02g080165.1.1">
    <property type="protein sequence ID" value="Solyc02g080165.1.1"/>
    <property type="gene ID" value="Solyc02g080165.1"/>
</dbReference>
<reference evidence="1" key="1">
    <citation type="journal article" date="2012" name="Nature">
        <title>The tomato genome sequence provides insights into fleshy fruit evolution.</title>
        <authorList>
            <consortium name="Tomato Genome Consortium"/>
        </authorList>
    </citation>
    <scope>NUCLEOTIDE SEQUENCE [LARGE SCALE GENOMIC DNA]</scope>
    <source>
        <strain evidence="1">cv. Heinz 1706</strain>
    </source>
</reference>
<sequence>MSSMVEKGHLPKVVTPDYDSVIQKFSGIGKAYAAELFFREAYEKSIKLQDKTYGSMLRAFSKEVSQCEKHQWKEAEELLNMVVCHYWNTLDLCGLQLVIQRSANGATTEKT</sequence>
<dbReference type="Gramene" id="Solyc02g080165.1.1">
    <property type="protein sequence ID" value="Solyc02g080165.1.1"/>
    <property type="gene ID" value="Solyc02g080165.1"/>
</dbReference>
<dbReference type="InParanoid" id="A0A3Q7F5J2"/>
<accession>A0A3Q7F5J2</accession>
<proteinExistence type="predicted"/>